<comment type="caution">
    <text evidence="2">The sequence shown here is derived from an EMBL/GenBank/DDBJ whole genome shotgun (WGS) entry which is preliminary data.</text>
</comment>
<accession>A0A919R4L6</accession>
<feature type="transmembrane region" description="Helical" evidence="1">
    <location>
        <begin position="123"/>
        <end position="145"/>
    </location>
</feature>
<dbReference type="AlphaFoldDB" id="A0A919R4L6"/>
<evidence type="ECO:0000313" key="3">
    <source>
        <dbReference type="Proteomes" id="UP000655287"/>
    </source>
</evidence>
<evidence type="ECO:0000313" key="2">
    <source>
        <dbReference type="EMBL" id="GII76957.1"/>
    </source>
</evidence>
<feature type="transmembrane region" description="Helical" evidence="1">
    <location>
        <begin position="33"/>
        <end position="56"/>
    </location>
</feature>
<keyword evidence="1" id="KW-0812">Transmembrane</keyword>
<feature type="transmembrane region" description="Helical" evidence="1">
    <location>
        <begin position="7"/>
        <end position="27"/>
    </location>
</feature>
<evidence type="ECO:0000256" key="1">
    <source>
        <dbReference type="SAM" id="Phobius"/>
    </source>
</evidence>
<protein>
    <submittedName>
        <fullName evidence="2">Uncharacterized protein</fullName>
    </submittedName>
</protein>
<gene>
    <name evidence="2" type="ORF">Sru01_19390</name>
</gene>
<keyword evidence="1" id="KW-1133">Transmembrane helix</keyword>
<keyword evidence="3" id="KW-1185">Reference proteome</keyword>
<dbReference type="EMBL" id="BOOU01000030">
    <property type="protein sequence ID" value="GII76957.1"/>
    <property type="molecule type" value="Genomic_DNA"/>
</dbReference>
<reference evidence="2" key="1">
    <citation type="submission" date="2021-01" db="EMBL/GenBank/DDBJ databases">
        <title>Whole genome shotgun sequence of Sphaerisporangium rufum NBRC 109079.</title>
        <authorList>
            <person name="Komaki H."/>
            <person name="Tamura T."/>
        </authorList>
    </citation>
    <scope>NUCLEOTIDE SEQUENCE</scope>
    <source>
        <strain evidence="2">NBRC 109079</strain>
    </source>
</reference>
<feature type="transmembrane region" description="Helical" evidence="1">
    <location>
        <begin position="151"/>
        <end position="174"/>
    </location>
</feature>
<dbReference type="RefSeq" id="WP_203983602.1">
    <property type="nucleotide sequence ID" value="NZ_BOOU01000030.1"/>
</dbReference>
<name>A0A919R4L6_9ACTN</name>
<proteinExistence type="predicted"/>
<dbReference type="Proteomes" id="UP000655287">
    <property type="component" value="Unassembled WGS sequence"/>
</dbReference>
<keyword evidence="1" id="KW-0472">Membrane</keyword>
<organism evidence="2 3">
    <name type="scientific">Sphaerisporangium rufum</name>
    <dbReference type="NCBI Taxonomy" id="1381558"/>
    <lineage>
        <taxon>Bacteria</taxon>
        <taxon>Bacillati</taxon>
        <taxon>Actinomycetota</taxon>
        <taxon>Actinomycetes</taxon>
        <taxon>Streptosporangiales</taxon>
        <taxon>Streptosporangiaceae</taxon>
        <taxon>Sphaerisporangium</taxon>
    </lineage>
</organism>
<sequence length="289" mass="30836">MLRTARALLFAALPAELLLGVLLLAGVTPPPLVIAAAEAVVAAVLLLEAVVAGRLFRAERRLGASRRQAARATVRRLVPAPVRRIVGFETKGMHSVLLWATRRRDGVPPGATALPYVREQATVMLLLLFAMVVETVAVELILRALEVPDAVRIAVLVVDVYGVFVGLAVVAACATRPHVVTGSELGVRYGAFFDARVPRELISAVRATRRYDETGVVRVTDGRAAVAVSSQTNITVELAAPVTVVRPLGRTVEITAIRFFTDTPDAALAALRPEPSRRGVPASDQGRRA</sequence>